<evidence type="ECO:0000256" key="2">
    <source>
        <dbReference type="ARBA" id="ARBA00022692"/>
    </source>
</evidence>
<keyword evidence="7" id="KW-1185">Reference proteome</keyword>
<evidence type="ECO:0000256" key="4">
    <source>
        <dbReference type="ARBA" id="ARBA00023136"/>
    </source>
</evidence>
<dbReference type="EMBL" id="AP012554">
    <property type="protein sequence ID" value="BAO00261.1"/>
    <property type="molecule type" value="Genomic_DNA"/>
</dbReference>
<dbReference type="AlphaFoldDB" id="U3U2C1"/>
<comment type="subcellular location">
    <subcellularLocation>
        <location evidence="1">Membrane</location>
        <topology evidence="1">Single-pass membrane protein</topology>
    </subcellularLocation>
</comment>
<name>U3U2C1_9GAMM</name>
<dbReference type="GO" id="GO:0005886">
    <property type="term" value="C:plasma membrane"/>
    <property type="evidence" value="ECO:0007669"/>
    <property type="project" value="InterPro"/>
</dbReference>
<dbReference type="GO" id="GO:0009306">
    <property type="term" value="P:protein secretion"/>
    <property type="evidence" value="ECO:0007669"/>
    <property type="project" value="InterPro"/>
</dbReference>
<sequence length="1264" mass="144758">MMLYKKVLIIISIFVLLLIFCIFFLISTTYGLNFLLKNIENCNVGFSVQKIKGKLSDFTLHGIQYNTPGITFYADHLHVTLSFSRLLYNSSLCISDISIHNVKVAVDAKKIINVYDNNQLKKDRNNNKKINICYPITLNHLKLHNLNLEFDNKQLYVFDLSTNINFQNHTVKISRTYLKNCFIFFPKKNKFLNRKQIDLQSNKKLFTKKLHAILSKLFFSKLPYFKLPLDITVEEILAEKIFLTSDTKVSIIQLLLQAQIINHHLRIQKLNIFCPQIQVKAHGDAMLANNWPVNLTLNAKLNVDSVKQQNIQFNIYGSIYNILKININLLGPFQAKLVIQAQPSVKGFPLSVNVRSNMIRWPLTGHLEYQINNFNYQFKGKLTNYSMSLSSIVRGKGVPIAHILAYGSGNLQKCKFDKLYITMLQGKISLRVFAEWETMLKWRSELILSNINISTQFPNFPIKQLQGKILTYGSWNGRNRWKFNMPLLALKGRLYQKVFNFYALLKGNYLNQWKTNVHLTLNQNYLDIQGELKKIINLNVNINAQKLDKSLPGFSGVVQGIIKVHGTWKTPKLLTYFTAANFRWKHMKIKRLALKGYIKPNSQHEQLVGKVQLYIHKLEQKNFKLNLLTLNAGGNEDKHRVKLNVKGTPISLQLSVNGNFDRKTTNWRGEINNTYFHTPIGTWHLTQSMLINYFNKQHSTSIGSHCWKNLNATVCIPEKSEIGANGHSRLILKNFNLTTIKSLCYDGIKLHGLLSGNASIYWTINDIMPTIIFSLQGSNIRIYKNVIGNKDNNKLPIVSFKKINFKAMLNNNYLSMNWFLRMVNNGELKGEVKISDLKEHRYLSGIVNINNIDIASISKLIIRLENVKSNISGQLNLKGDFKHPKLFGKLSLSHTFTSNKLIPIDLCAIKLKLLFNGMCFKLTGVVQTMQGDIHLQGYANWSQFDKWHFRSIITGKCISITLSSLVRMDISPNVIFEATPKALNLKGSINIPRAYIKFQQLPKNNVTISADEVILDRDLQIIKSKITLNSIHSALMIQLGKEVNLSVFDLQAKLHGNLKLIQDKNGIDLHGHINIPSGRYHAYGQDLLVRRGELQFVGPLDQPYINLEAVRNPDATENNVVAGLRVNGLIDEPRVEIFSNPKMSQQEALSYLLRGQGFKNHEDSNELASILLKLSMTQSSKILDNITHTFLGINHLVFDTIGVGDRQKVQISSYILPNLQVKYAIGIFNSFEKFTLRYRMMPRLYLEVISGIDQALHLIYQFEF</sequence>
<evidence type="ECO:0000259" key="5">
    <source>
        <dbReference type="Pfam" id="PF04357"/>
    </source>
</evidence>
<dbReference type="OrthoDB" id="5555605at2"/>
<evidence type="ECO:0000313" key="7">
    <source>
        <dbReference type="Proteomes" id="UP000016900"/>
    </source>
</evidence>
<dbReference type="Pfam" id="PF04357">
    <property type="entry name" value="TamB"/>
    <property type="match status" value="1"/>
</dbReference>
<dbReference type="PANTHER" id="PTHR36985:SF1">
    <property type="entry name" value="TRANSLOCATION AND ASSEMBLY MODULE SUBUNIT TAMB"/>
    <property type="match status" value="1"/>
</dbReference>
<protein>
    <recommendedName>
        <fullName evidence="5">Translocation and assembly module TamB C-terminal domain-containing protein</fullName>
    </recommendedName>
</protein>
<dbReference type="PATRIC" id="fig|1235990.3.peg.291"/>
<feature type="domain" description="Translocation and assembly module TamB C-terminal" evidence="5">
    <location>
        <begin position="930"/>
        <end position="1264"/>
    </location>
</feature>
<dbReference type="eggNOG" id="COG2911">
    <property type="taxonomic scope" value="Bacteria"/>
</dbReference>
<dbReference type="KEGG" id="hhs:HHS_02910"/>
<organism evidence="6 7">
    <name type="scientific">Candidatus Pantoea carbekii</name>
    <dbReference type="NCBI Taxonomy" id="1235990"/>
    <lineage>
        <taxon>Bacteria</taxon>
        <taxon>Pseudomonadati</taxon>
        <taxon>Pseudomonadota</taxon>
        <taxon>Gammaproteobacteria</taxon>
        <taxon>Enterobacterales</taxon>
        <taxon>Erwiniaceae</taxon>
        <taxon>Pantoea</taxon>
    </lineage>
</organism>
<keyword evidence="3" id="KW-1133">Transmembrane helix</keyword>
<keyword evidence="4" id="KW-0472">Membrane</keyword>
<proteinExistence type="predicted"/>
<dbReference type="Proteomes" id="UP000016900">
    <property type="component" value="Chromosome"/>
</dbReference>
<dbReference type="PANTHER" id="PTHR36985">
    <property type="entry name" value="TRANSLOCATION AND ASSEMBLY MODULE SUBUNIT TAMB"/>
    <property type="match status" value="1"/>
</dbReference>
<evidence type="ECO:0000256" key="3">
    <source>
        <dbReference type="ARBA" id="ARBA00022989"/>
    </source>
</evidence>
<gene>
    <name evidence="6" type="ORF">HHS_02910</name>
</gene>
<keyword evidence="2" id="KW-0812">Transmembrane</keyword>
<evidence type="ECO:0000313" key="6">
    <source>
        <dbReference type="EMBL" id="BAO00261.1"/>
    </source>
</evidence>
<evidence type="ECO:0000256" key="1">
    <source>
        <dbReference type="ARBA" id="ARBA00004167"/>
    </source>
</evidence>
<accession>U3U2C1</accession>
<dbReference type="STRING" id="1235990.BMSBPS_0762"/>
<reference evidence="6 7" key="1">
    <citation type="submission" date="2012-10" db="EMBL/GenBank/DDBJ databases">
        <title>Genome sequence of the symbiont of the pentatomidae stink bug Halyomorpha halys.</title>
        <authorList>
            <person name="Kobayashi H."/>
            <person name="Fujii-Muramatsu R."/>
            <person name="Takeishi K."/>
            <person name="Noda H."/>
        </authorList>
    </citation>
    <scope>NUCLEOTIDE SEQUENCE [LARGE SCALE GENOMIC DNA]</scope>
</reference>
<dbReference type="GO" id="GO:0097347">
    <property type="term" value="C:TAM protein secretion complex"/>
    <property type="evidence" value="ECO:0007669"/>
    <property type="project" value="TreeGrafter"/>
</dbReference>
<dbReference type="InterPro" id="IPR007452">
    <property type="entry name" value="TamB_C"/>
</dbReference>